<dbReference type="PANTHER" id="PTHR22589">
    <property type="entry name" value="CARNITINE O-ACYLTRANSFERASE"/>
    <property type="match status" value="1"/>
</dbReference>
<dbReference type="EMBL" id="KV922520">
    <property type="protein sequence ID" value="PIO05343.1"/>
    <property type="molecule type" value="Genomic_DNA"/>
</dbReference>
<reference evidence="4" key="1">
    <citation type="journal article" date="2017" name="Nat. Commun.">
        <title>The North American bullfrog draft genome provides insight into hormonal regulation of long noncoding RNA.</title>
        <authorList>
            <person name="Hammond S.A."/>
            <person name="Warren R.L."/>
            <person name="Vandervalk B.P."/>
            <person name="Kucuk E."/>
            <person name="Khan H."/>
            <person name="Gibb E.A."/>
            <person name="Pandoh P."/>
            <person name="Kirk H."/>
            <person name="Zhao Y."/>
            <person name="Jones M."/>
            <person name="Mungall A.J."/>
            <person name="Coope R."/>
            <person name="Pleasance S."/>
            <person name="Moore R.A."/>
            <person name="Holt R.A."/>
            <person name="Round J.M."/>
            <person name="Ohora S."/>
            <person name="Walle B.V."/>
            <person name="Veldhoen N."/>
            <person name="Helbing C.C."/>
            <person name="Birol I."/>
        </authorList>
    </citation>
    <scope>NUCLEOTIDE SEQUENCE [LARGE SCALE GENOMIC DNA]</scope>
</reference>
<organism evidence="3 4">
    <name type="scientific">Aquarana catesbeiana</name>
    <name type="common">American bullfrog</name>
    <name type="synonym">Rana catesbeiana</name>
    <dbReference type="NCBI Taxonomy" id="8400"/>
    <lineage>
        <taxon>Eukaryota</taxon>
        <taxon>Metazoa</taxon>
        <taxon>Chordata</taxon>
        <taxon>Craniata</taxon>
        <taxon>Vertebrata</taxon>
        <taxon>Euteleostomi</taxon>
        <taxon>Amphibia</taxon>
        <taxon>Batrachia</taxon>
        <taxon>Anura</taxon>
        <taxon>Neobatrachia</taxon>
        <taxon>Ranoidea</taxon>
        <taxon>Ranidae</taxon>
        <taxon>Aquarana</taxon>
    </lineage>
</organism>
<dbReference type="InterPro" id="IPR039551">
    <property type="entry name" value="Cho/carn_acyl_trans"/>
</dbReference>
<dbReference type="GO" id="GO:0019254">
    <property type="term" value="P:carnitine metabolic process, CoA-linked"/>
    <property type="evidence" value="ECO:0007669"/>
    <property type="project" value="TreeGrafter"/>
</dbReference>
<dbReference type="GO" id="GO:0004092">
    <property type="term" value="F:carnitine O-acetyltransferase activity"/>
    <property type="evidence" value="ECO:0007669"/>
    <property type="project" value="TreeGrafter"/>
</dbReference>
<feature type="domain" description="Choline/carnitine acyltransferase" evidence="2">
    <location>
        <begin position="139"/>
        <end position="240"/>
    </location>
</feature>
<dbReference type="EMBL" id="KV922520">
    <property type="protein sequence ID" value="PIO05344.1"/>
    <property type="molecule type" value="Genomic_DNA"/>
</dbReference>
<accession>A0A2G9PR68</accession>
<comment type="similarity">
    <text evidence="1">Belongs to the carnitine/choline acetyltransferase family.</text>
</comment>
<dbReference type="Pfam" id="PF00755">
    <property type="entry name" value="Carn_acyltransf"/>
    <property type="match status" value="2"/>
</dbReference>
<keyword evidence="4" id="KW-1185">Reference proteome</keyword>
<proteinExistence type="inferred from homology"/>
<evidence type="ECO:0000256" key="1">
    <source>
        <dbReference type="ARBA" id="ARBA00005232"/>
    </source>
</evidence>
<sequence length="257" mass="28932">MLKCTSILILFFNRKKPDLIRSPMIPLPLPKKLRFNITPEVKNDIEKAKQNLNIMVHDLDVKVFVFNAFGKNFPKSEKLSPDAFIQVALQLAYYRMYGMACATYESASLRMFRLGRTDTIRSASVQSLEFVQGMEDSGKKAITGKAIDRHLLGLKLQAIEDLVSIPEIFMDTSYAIAMHFNLSTSQVPAKTDCVMCFGPVVPDGYGVCYNPMEDHINFSVSAFNSCAETNAARMAHYLEKALLDIQQLIHHTPKSKL</sequence>
<dbReference type="AlphaFoldDB" id="A0A2G9PR68"/>
<dbReference type="PANTHER" id="PTHR22589:SF50">
    <property type="entry name" value="CARNITINE O-ACETYLTRANSFERASE"/>
    <property type="match status" value="1"/>
</dbReference>
<dbReference type="InterPro" id="IPR023213">
    <property type="entry name" value="CAT-like_dom_sf"/>
</dbReference>
<dbReference type="InterPro" id="IPR000542">
    <property type="entry name" value="Carn_acyl_trans"/>
</dbReference>
<feature type="domain" description="Choline/carnitine acyltransferase" evidence="2">
    <location>
        <begin position="26"/>
        <end position="138"/>
    </location>
</feature>
<evidence type="ECO:0000259" key="2">
    <source>
        <dbReference type="Pfam" id="PF00755"/>
    </source>
</evidence>
<evidence type="ECO:0000313" key="3">
    <source>
        <dbReference type="EMBL" id="PIO05343.1"/>
    </source>
</evidence>
<protein>
    <recommendedName>
        <fullName evidence="2">Choline/carnitine acyltransferase domain-containing protein</fullName>
    </recommendedName>
</protein>
<gene>
    <name evidence="3" type="ORF">AB205_0218260</name>
</gene>
<dbReference type="OrthoDB" id="240216at2759"/>
<evidence type="ECO:0000313" key="4">
    <source>
        <dbReference type="Proteomes" id="UP000228934"/>
    </source>
</evidence>
<name>A0A2G9PR68_AQUCT</name>
<reference evidence="3" key="2">
    <citation type="submission" date="2017-08" db="EMBL/GenBank/DDBJ databases">
        <title>Assembly of the North American Bullfrog Genome.</title>
        <authorList>
            <person name="Warren R.L."/>
            <person name="Vandervalk B.P."/>
            <person name="Kucuk E."/>
            <person name="Birol I."/>
            <person name="Helbing C."/>
            <person name="Pandoh P."/>
            <person name="Behsaz B."/>
            <person name="Mohamadi H."/>
            <person name="Chu J."/>
            <person name="Jackman S."/>
            <person name="Hammond S.A."/>
            <person name="Veldhoen N."/>
            <person name="Kirk H."/>
            <person name="Zhao Y."/>
            <person name="Coope R."/>
            <person name="Pleasance S."/>
            <person name="Moore R."/>
            <person name="Holt R."/>
        </authorList>
    </citation>
    <scope>NUCLEOTIDE SEQUENCE</scope>
    <source>
        <strain evidence="3">Bruno</strain>
        <tissue evidence="3">Liver</tissue>
    </source>
</reference>
<dbReference type="SUPFAM" id="SSF52777">
    <property type="entry name" value="CoA-dependent acyltransferases"/>
    <property type="match status" value="1"/>
</dbReference>
<dbReference type="Gene3D" id="3.30.559.10">
    <property type="entry name" value="Chloramphenicol acetyltransferase-like domain"/>
    <property type="match status" value="2"/>
</dbReference>
<dbReference type="GO" id="GO:0005777">
    <property type="term" value="C:peroxisome"/>
    <property type="evidence" value="ECO:0007669"/>
    <property type="project" value="TreeGrafter"/>
</dbReference>
<dbReference type="Proteomes" id="UP000228934">
    <property type="component" value="Unassembled WGS sequence"/>
</dbReference>